<feature type="region of interest" description="Disordered" evidence="10">
    <location>
        <begin position="766"/>
        <end position="794"/>
    </location>
</feature>
<gene>
    <name evidence="12" type="ORF">LOD99_3552</name>
</gene>
<feature type="compositionally biased region" description="Polar residues" evidence="10">
    <location>
        <begin position="771"/>
        <end position="794"/>
    </location>
</feature>
<dbReference type="SUPFAM" id="SSF52540">
    <property type="entry name" value="P-loop containing nucleoside triphosphate hydrolases"/>
    <property type="match status" value="1"/>
</dbReference>
<evidence type="ECO:0000256" key="6">
    <source>
        <dbReference type="ARBA" id="ARBA00023175"/>
    </source>
</evidence>
<comment type="caution">
    <text evidence="12">The sequence shown here is derived from an EMBL/GenBank/DDBJ whole genome shotgun (WGS) entry which is preliminary data.</text>
</comment>
<evidence type="ECO:0000313" key="12">
    <source>
        <dbReference type="EMBL" id="KAI6653657.1"/>
    </source>
</evidence>
<dbReference type="PRINTS" id="PR00380">
    <property type="entry name" value="KINESINHEAVY"/>
</dbReference>
<name>A0AAV7JXK8_9METZ</name>
<dbReference type="EMBL" id="JAKMXF010000266">
    <property type="protein sequence ID" value="KAI6653657.1"/>
    <property type="molecule type" value="Genomic_DNA"/>
</dbReference>
<feature type="compositionally biased region" description="Basic and acidic residues" evidence="10">
    <location>
        <begin position="471"/>
        <end position="480"/>
    </location>
</feature>
<keyword evidence="6 8" id="KW-0505">Motor protein</keyword>
<comment type="subcellular location">
    <subcellularLocation>
        <location evidence="1">Cytoplasm</location>
        <location evidence="1">Cytoskeleton</location>
    </subcellularLocation>
</comment>
<dbReference type="Pfam" id="PF00225">
    <property type="entry name" value="Kinesin"/>
    <property type="match status" value="1"/>
</dbReference>
<dbReference type="PROSITE" id="PS50067">
    <property type="entry name" value="KINESIN_MOTOR_2"/>
    <property type="match status" value="1"/>
</dbReference>
<dbReference type="Pfam" id="PF23735">
    <property type="entry name" value="KIF9"/>
    <property type="match status" value="1"/>
</dbReference>
<keyword evidence="7" id="KW-0206">Cytoskeleton</keyword>
<dbReference type="GO" id="GO:0005524">
    <property type="term" value="F:ATP binding"/>
    <property type="evidence" value="ECO:0007669"/>
    <property type="project" value="UniProtKB-UniRule"/>
</dbReference>
<dbReference type="SMART" id="SM00129">
    <property type="entry name" value="KISc"/>
    <property type="match status" value="1"/>
</dbReference>
<dbReference type="PROSITE" id="PS00411">
    <property type="entry name" value="KINESIN_MOTOR_1"/>
    <property type="match status" value="1"/>
</dbReference>
<dbReference type="GO" id="GO:0008017">
    <property type="term" value="F:microtubule binding"/>
    <property type="evidence" value="ECO:0007669"/>
    <property type="project" value="InterPro"/>
</dbReference>
<feature type="domain" description="Kinesin motor" evidence="11">
    <location>
        <begin position="8"/>
        <end position="340"/>
    </location>
</feature>
<sequence length="794" mass="90013">MLARKTDRVQVYIRTKPTCQFADDLLELDTSTNTIKVHLPPHPTRGHIDNQQLDFSFTVDGLLHNVSQEEVFESCAEDLVSRALDGYSGTVLAFGQTGAGKTYSISGPGQSYRHRGILPRLIHNLYQEIDERYEQDVSIKASYLEIYNESLYDLLGGLNDSVSDKLVVTEECGVVGVKGLSVRQSRNEEEALNFLFEGETNRCIGEHMLNRVSSRSHCIFTLYIESRSRTHSTSRYFQSKLNIVDLAGSERLKKTGSGGNVQKEALYINKSLTFLEQVVVALADTKRDHVPYRQSKLTHFLKDSIGGSCQTILIANIWTEEEHIDETLSTLRFSQRMMCVRSTPQQAIQQDPYIMLEEYEKEIKHLRQELKLQDALSGRRDVSYEPMSEVQIKLMQGQIQKYIEGSIPELDIQNLRQVKELLSHFRTLVRSTSTSNSRTPTTVNTAPSVEIAAASTSSAVNTAHVHSTHTGRKEKSDRSGSRGGRTTQNLSRPAPQPVPEEKGKERDTQVGDIDSQGFGIGVVPSHLQGAHSNPITAATKKKSVPSNQQGPGVHEGGRDQDTSCSSLGSLRENNDAPPSKQEAFEEFKKERGRGINKVLVENKSILHEKRKILHEQTLALNDIKKEIDSHKHFLETNKLHERRETVLEQEEFENIHRLTELKGKYKELMNQIQVVRPQTEHCQVMVDQSRQKMLNEFETWYLQIFPLQNNTMVESDTVSTEQPTKQSKATDEYELERFERLKDEINRNNPESTAFYDAMYKTQLRKRSNSLKKPTSTTLSPNVRNKPPSTLAVN</sequence>
<dbReference type="InterPro" id="IPR056524">
    <property type="entry name" value="KIF6/9_C"/>
</dbReference>
<dbReference type="Proteomes" id="UP001165289">
    <property type="component" value="Unassembled WGS sequence"/>
</dbReference>
<evidence type="ECO:0000256" key="8">
    <source>
        <dbReference type="PROSITE-ProRule" id="PRU00283"/>
    </source>
</evidence>
<proteinExistence type="inferred from homology"/>
<reference evidence="12 13" key="1">
    <citation type="journal article" date="2023" name="BMC Biol.">
        <title>The compact genome of the sponge Oopsacas minuta (Hexactinellida) is lacking key metazoan core genes.</title>
        <authorList>
            <person name="Santini S."/>
            <person name="Schenkelaars Q."/>
            <person name="Jourda C."/>
            <person name="Duchesne M."/>
            <person name="Belahbib H."/>
            <person name="Rocher C."/>
            <person name="Selva M."/>
            <person name="Riesgo A."/>
            <person name="Vervoort M."/>
            <person name="Leys S.P."/>
            <person name="Kodjabachian L."/>
            <person name="Le Bivic A."/>
            <person name="Borchiellini C."/>
            <person name="Claverie J.M."/>
            <person name="Renard E."/>
        </authorList>
    </citation>
    <scope>NUCLEOTIDE SEQUENCE [LARGE SCALE GENOMIC DNA]</scope>
    <source>
        <strain evidence="12">SPO-2</strain>
    </source>
</reference>
<feature type="compositionally biased region" description="Basic and acidic residues" evidence="10">
    <location>
        <begin position="499"/>
        <end position="509"/>
    </location>
</feature>
<keyword evidence="4 8" id="KW-0067">ATP-binding</keyword>
<evidence type="ECO:0000256" key="5">
    <source>
        <dbReference type="ARBA" id="ARBA00023054"/>
    </source>
</evidence>
<dbReference type="Gene3D" id="3.40.850.10">
    <property type="entry name" value="Kinesin motor domain"/>
    <property type="match status" value="1"/>
</dbReference>
<accession>A0AAV7JXK8</accession>
<dbReference type="InterPro" id="IPR036961">
    <property type="entry name" value="Kinesin_motor_dom_sf"/>
</dbReference>
<evidence type="ECO:0000256" key="9">
    <source>
        <dbReference type="RuleBase" id="RU000394"/>
    </source>
</evidence>
<dbReference type="InterPro" id="IPR027417">
    <property type="entry name" value="P-loop_NTPase"/>
</dbReference>
<dbReference type="GO" id="GO:0003777">
    <property type="term" value="F:microtubule motor activity"/>
    <property type="evidence" value="ECO:0007669"/>
    <property type="project" value="InterPro"/>
</dbReference>
<keyword evidence="2 9" id="KW-0493">Microtubule</keyword>
<feature type="region of interest" description="Disordered" evidence="10">
    <location>
        <begin position="454"/>
        <end position="581"/>
    </location>
</feature>
<dbReference type="GO" id="GO:0005874">
    <property type="term" value="C:microtubule"/>
    <property type="evidence" value="ECO:0007669"/>
    <property type="project" value="UniProtKB-KW"/>
</dbReference>
<evidence type="ECO:0000256" key="2">
    <source>
        <dbReference type="ARBA" id="ARBA00022701"/>
    </source>
</evidence>
<dbReference type="InterPro" id="IPR019821">
    <property type="entry name" value="Kinesin_motor_CS"/>
</dbReference>
<keyword evidence="13" id="KW-1185">Reference proteome</keyword>
<dbReference type="InterPro" id="IPR001752">
    <property type="entry name" value="Kinesin_motor_dom"/>
</dbReference>
<evidence type="ECO:0000256" key="4">
    <source>
        <dbReference type="ARBA" id="ARBA00022840"/>
    </source>
</evidence>
<evidence type="ECO:0000256" key="3">
    <source>
        <dbReference type="ARBA" id="ARBA00022741"/>
    </source>
</evidence>
<dbReference type="PANTHER" id="PTHR47968">
    <property type="entry name" value="CENTROMERE PROTEIN E"/>
    <property type="match status" value="1"/>
</dbReference>
<evidence type="ECO:0000256" key="10">
    <source>
        <dbReference type="SAM" id="MobiDB-lite"/>
    </source>
</evidence>
<dbReference type="AlphaFoldDB" id="A0AAV7JXK8"/>
<evidence type="ECO:0000256" key="7">
    <source>
        <dbReference type="ARBA" id="ARBA00023212"/>
    </source>
</evidence>
<organism evidence="12 13">
    <name type="scientific">Oopsacas minuta</name>
    <dbReference type="NCBI Taxonomy" id="111878"/>
    <lineage>
        <taxon>Eukaryota</taxon>
        <taxon>Metazoa</taxon>
        <taxon>Porifera</taxon>
        <taxon>Hexactinellida</taxon>
        <taxon>Hexasterophora</taxon>
        <taxon>Lyssacinosida</taxon>
        <taxon>Leucopsacidae</taxon>
        <taxon>Oopsacas</taxon>
    </lineage>
</organism>
<protein>
    <recommendedName>
        <fullName evidence="9">Kinesin-like protein</fullName>
    </recommendedName>
</protein>
<dbReference type="InterPro" id="IPR027640">
    <property type="entry name" value="Kinesin-like_fam"/>
</dbReference>
<evidence type="ECO:0000313" key="13">
    <source>
        <dbReference type="Proteomes" id="UP001165289"/>
    </source>
</evidence>
<keyword evidence="7" id="KW-0963">Cytoplasm</keyword>
<dbReference type="GO" id="GO:0007018">
    <property type="term" value="P:microtubule-based movement"/>
    <property type="evidence" value="ECO:0007669"/>
    <property type="project" value="InterPro"/>
</dbReference>
<keyword evidence="3 8" id="KW-0547">Nucleotide-binding</keyword>
<feature type="binding site" evidence="8">
    <location>
        <begin position="95"/>
        <end position="102"/>
    </location>
    <ligand>
        <name>ATP</name>
        <dbReference type="ChEBI" id="CHEBI:30616"/>
    </ligand>
</feature>
<comment type="similarity">
    <text evidence="8 9">Belongs to the TRAFAC class myosin-kinesin ATPase superfamily. Kinesin family.</text>
</comment>
<dbReference type="PANTHER" id="PTHR47968:SF36">
    <property type="entry name" value="KINESIN HEAVY CHAIN ISOFORM X1"/>
    <property type="match status" value="1"/>
</dbReference>
<evidence type="ECO:0000259" key="11">
    <source>
        <dbReference type="PROSITE" id="PS50067"/>
    </source>
</evidence>
<evidence type="ECO:0000256" key="1">
    <source>
        <dbReference type="ARBA" id="ARBA00004245"/>
    </source>
</evidence>
<keyword evidence="5" id="KW-0175">Coiled coil</keyword>